<dbReference type="Pfam" id="PF11612">
    <property type="entry name" value="T2SSJ"/>
    <property type="match status" value="1"/>
</dbReference>
<accession>A0ABP8UXY0</accession>
<dbReference type="EMBL" id="BAABFL010000016">
    <property type="protein sequence ID" value="GAA4647969.1"/>
    <property type="molecule type" value="Genomic_DNA"/>
</dbReference>
<reference evidence="12" key="1">
    <citation type="journal article" date="2019" name="Int. J. Syst. Evol. Microbiol.">
        <title>The Global Catalogue of Microorganisms (GCM) 10K type strain sequencing project: providing services to taxonomists for standard genome sequencing and annotation.</title>
        <authorList>
            <consortium name="The Broad Institute Genomics Platform"/>
            <consortium name="The Broad Institute Genome Sequencing Center for Infectious Disease"/>
            <person name="Wu L."/>
            <person name="Ma J."/>
        </authorList>
    </citation>
    <scope>NUCLEOTIDE SEQUENCE [LARGE SCALE GENOMIC DNA]</scope>
    <source>
        <strain evidence="12">JCM 17805</strain>
    </source>
</reference>
<gene>
    <name evidence="11" type="primary">xcpW</name>
    <name evidence="11" type="ORF">GCM10023116_02310</name>
</gene>
<dbReference type="RefSeq" id="WP_345193013.1">
    <property type="nucleotide sequence ID" value="NZ_BAABFL010000016.1"/>
</dbReference>
<comment type="subcellular location">
    <subcellularLocation>
        <location evidence="1">Cell inner membrane</location>
        <topology evidence="1">Single-pass membrane protein</topology>
    </subcellularLocation>
</comment>
<dbReference type="PROSITE" id="PS00409">
    <property type="entry name" value="PROKAR_NTER_METHYL"/>
    <property type="match status" value="1"/>
</dbReference>
<dbReference type="Proteomes" id="UP001500604">
    <property type="component" value="Unassembled WGS sequence"/>
</dbReference>
<dbReference type="InterPro" id="IPR051621">
    <property type="entry name" value="T2SS_protein_J"/>
</dbReference>
<dbReference type="SUPFAM" id="SSF54523">
    <property type="entry name" value="Pili subunits"/>
    <property type="match status" value="1"/>
</dbReference>
<evidence type="ECO:0000256" key="7">
    <source>
        <dbReference type="ARBA" id="ARBA00022692"/>
    </source>
</evidence>
<dbReference type="Gene3D" id="2.10.70.20">
    <property type="entry name" value="gspk-gspi-gspj complex like domains"/>
    <property type="match status" value="1"/>
</dbReference>
<dbReference type="PANTHER" id="PTHR39583:SF2">
    <property type="entry name" value="TYPE II SECRETION SYSTEM PROTEIN J"/>
    <property type="match status" value="1"/>
</dbReference>
<evidence type="ECO:0000313" key="11">
    <source>
        <dbReference type="EMBL" id="GAA4647969.1"/>
    </source>
</evidence>
<evidence type="ECO:0000256" key="8">
    <source>
        <dbReference type="ARBA" id="ARBA00022989"/>
    </source>
</evidence>
<evidence type="ECO:0000256" key="4">
    <source>
        <dbReference type="ARBA" id="ARBA00022475"/>
    </source>
</evidence>
<evidence type="ECO:0000313" key="12">
    <source>
        <dbReference type="Proteomes" id="UP001500604"/>
    </source>
</evidence>
<evidence type="ECO:0000256" key="1">
    <source>
        <dbReference type="ARBA" id="ARBA00004377"/>
    </source>
</evidence>
<proteinExistence type="inferred from homology"/>
<evidence type="ECO:0000256" key="10">
    <source>
        <dbReference type="SAM" id="Phobius"/>
    </source>
</evidence>
<evidence type="ECO:0000256" key="2">
    <source>
        <dbReference type="ARBA" id="ARBA00011084"/>
    </source>
</evidence>
<keyword evidence="6" id="KW-0997">Cell inner membrane</keyword>
<dbReference type="InterPro" id="IPR010055">
    <property type="entry name" value="T2SS_protein-GspJ"/>
</dbReference>
<protein>
    <recommendedName>
        <fullName evidence="3">Type II secretion system protein J</fullName>
    </recommendedName>
</protein>
<name>A0ABP8UXY0_9GAMM</name>
<sequence>MGSNRIPAQAPSLRRSGGFTLLELLIAIAIFALIATACYRLLKSVTQMQESSIAVWENVGVMQRARLVLEKDLLQLAIRPIKDEFGQRQSAMVAGQDGKLLEFTRSGWRNITGELRSDLQRVSYELSDRQLIRRYWLVLDRGIFLEPQQQVLMEDVDAIRFRFRDSRKRWHKTWPPQSEKQSLRPYLLPALVEVVIEHPEYGYIRMQLPGLSYEPQLQTEQAPPSPNNGGNGS</sequence>
<dbReference type="InterPro" id="IPR012902">
    <property type="entry name" value="N_methyl_site"/>
</dbReference>
<dbReference type="Pfam" id="PF07963">
    <property type="entry name" value="N_methyl"/>
    <property type="match status" value="1"/>
</dbReference>
<dbReference type="NCBIfam" id="TIGR02532">
    <property type="entry name" value="IV_pilin_GFxxxE"/>
    <property type="match status" value="1"/>
</dbReference>
<feature type="transmembrane region" description="Helical" evidence="10">
    <location>
        <begin position="21"/>
        <end position="42"/>
    </location>
</feature>
<comment type="similarity">
    <text evidence="2">Belongs to the GSP J family.</text>
</comment>
<evidence type="ECO:0000256" key="5">
    <source>
        <dbReference type="ARBA" id="ARBA00022481"/>
    </source>
</evidence>
<keyword evidence="9 10" id="KW-0472">Membrane</keyword>
<evidence type="ECO:0000256" key="9">
    <source>
        <dbReference type="ARBA" id="ARBA00023136"/>
    </source>
</evidence>
<evidence type="ECO:0000256" key="3">
    <source>
        <dbReference type="ARBA" id="ARBA00021539"/>
    </source>
</evidence>
<keyword evidence="12" id="KW-1185">Reference proteome</keyword>
<dbReference type="InterPro" id="IPR045584">
    <property type="entry name" value="Pilin-like"/>
</dbReference>
<keyword evidence="7 10" id="KW-0812">Transmembrane</keyword>
<keyword evidence="4" id="KW-1003">Cell membrane</keyword>
<evidence type="ECO:0000256" key="6">
    <source>
        <dbReference type="ARBA" id="ARBA00022519"/>
    </source>
</evidence>
<dbReference type="Gene3D" id="3.10.610.10">
    <property type="entry name" value="GSPII I/J protein-like"/>
    <property type="match status" value="1"/>
</dbReference>
<dbReference type="PANTHER" id="PTHR39583">
    <property type="entry name" value="TYPE II SECRETION SYSTEM PROTEIN J-RELATED"/>
    <property type="match status" value="1"/>
</dbReference>
<dbReference type="NCBIfam" id="TIGR01711">
    <property type="entry name" value="gspJ"/>
    <property type="match status" value="1"/>
</dbReference>
<comment type="caution">
    <text evidence="11">The sequence shown here is derived from an EMBL/GenBank/DDBJ whole genome shotgun (WGS) entry which is preliminary data.</text>
</comment>
<keyword evidence="5" id="KW-0488">Methylation</keyword>
<keyword evidence="8 10" id="KW-1133">Transmembrane helix</keyword>
<organism evidence="11 12">
    <name type="scientific">Kistimonas scapharcae</name>
    <dbReference type="NCBI Taxonomy" id="1036133"/>
    <lineage>
        <taxon>Bacteria</taxon>
        <taxon>Pseudomonadati</taxon>
        <taxon>Pseudomonadota</taxon>
        <taxon>Gammaproteobacteria</taxon>
        <taxon>Oceanospirillales</taxon>
        <taxon>Endozoicomonadaceae</taxon>
        <taxon>Kistimonas</taxon>
    </lineage>
</organism>